<name>A0A1M5YS86_9GAMM</name>
<protein>
    <recommendedName>
        <fullName evidence="3">YdhG-like domain-containing protein</fullName>
    </recommendedName>
</protein>
<dbReference type="EMBL" id="FQXG01000008">
    <property type="protein sequence ID" value="SHI14956.1"/>
    <property type="molecule type" value="Genomic_DNA"/>
</dbReference>
<dbReference type="OrthoDB" id="5951444at2"/>
<evidence type="ECO:0000313" key="1">
    <source>
        <dbReference type="EMBL" id="SHI14956.1"/>
    </source>
</evidence>
<reference evidence="1 2" key="1">
    <citation type="submission" date="2016-11" db="EMBL/GenBank/DDBJ databases">
        <authorList>
            <person name="Jaros S."/>
            <person name="Januszkiewicz K."/>
            <person name="Wedrychowicz H."/>
        </authorList>
    </citation>
    <scope>NUCLEOTIDE SEQUENCE [LARGE SCALE GENOMIC DNA]</scope>
    <source>
        <strain evidence="1 2">DSM 16917</strain>
    </source>
</reference>
<dbReference type="RefSeq" id="WP_067660106.1">
    <property type="nucleotide sequence ID" value="NZ_FQXG01000008.1"/>
</dbReference>
<dbReference type="Proteomes" id="UP000184268">
    <property type="component" value="Unassembled WGS sequence"/>
</dbReference>
<accession>A0A1M5YS86</accession>
<evidence type="ECO:0000313" key="2">
    <source>
        <dbReference type="Proteomes" id="UP000184268"/>
    </source>
</evidence>
<gene>
    <name evidence="1" type="ORF">SAMN02745129_4376</name>
</gene>
<keyword evidence="2" id="KW-1185">Reference proteome</keyword>
<dbReference type="STRING" id="299255.SAMN02745129_4376"/>
<proteinExistence type="predicted"/>
<evidence type="ECO:0008006" key="3">
    <source>
        <dbReference type="Google" id="ProtNLM"/>
    </source>
</evidence>
<dbReference type="AlphaFoldDB" id="A0A1M5YS86"/>
<organism evidence="1 2">
    <name type="scientific">Ferrimonas marina</name>
    <dbReference type="NCBI Taxonomy" id="299255"/>
    <lineage>
        <taxon>Bacteria</taxon>
        <taxon>Pseudomonadati</taxon>
        <taxon>Pseudomonadota</taxon>
        <taxon>Gammaproteobacteria</taxon>
        <taxon>Alteromonadales</taxon>
        <taxon>Ferrimonadaceae</taxon>
        <taxon>Ferrimonas</taxon>
    </lineage>
</organism>
<sequence>MTALKTRPNACPVQHYLAGITDNTRRLDGEALVTLFARVTGYRPVMWGDSIVGFGQYHYRNSAGEFSWLMTGFSVRSRNLTLYVMQGFEGLETELARLGKLRHAKSCLYLPRLASVDVQMLEGFLEVVVADMRRRYPCSEVDLSSLVDDAD</sequence>